<dbReference type="PROSITE" id="PS51462">
    <property type="entry name" value="NUDIX"/>
    <property type="match status" value="1"/>
</dbReference>
<feature type="domain" description="Nudix hydrolase" evidence="1">
    <location>
        <begin position="14"/>
        <end position="200"/>
    </location>
</feature>
<dbReference type="Gene3D" id="3.90.79.10">
    <property type="entry name" value="Nucleoside Triphosphate Pyrophosphohydrolase"/>
    <property type="match status" value="1"/>
</dbReference>
<dbReference type="InterPro" id="IPR001279">
    <property type="entry name" value="Metallo-B-lactamas"/>
</dbReference>
<name>A0A933SEA1_UNCEI</name>
<dbReference type="Pfam" id="PF17778">
    <property type="entry name" value="WHD_BLACT"/>
    <property type="match status" value="1"/>
</dbReference>
<protein>
    <submittedName>
        <fullName evidence="2">MBL fold metallo-hydrolase</fullName>
    </submittedName>
</protein>
<sequence>MTTPPVPPSGAPRPKFRDSAVVVLVRGRGDALEAFWVQRSEAVPVQPGFHAFVGGKVDAADTLLPLDGVDDEFERAARACAIREALEETGVLVALEGAADAATLATAREQLLAGTVTLPELAERHGWRFDASQLTFAGRWQTPAFAPVRFDTLFFLARVPEGQEASIVPGELEHGEWIRPADAIARWERGEVTFAAPILWTMRDLAVGEENLASRLADAPRRASTPARLVELQHGIVLHAMKTRPLPPAQHTNAYFIGERDCLLVDPGSGEPEALEELFGVADLLATQGRRVKLILVTHHHPDHTGGVAACRERFGAPVVGHIALSPHLKLDRVVGDGDSIELPSGHTKWSLKVLSTPGHTRDHIALWLESRRVLFCGDLVPGGPGSVIIDPPDGDMGDYLATLDRMAALEPATIFPAHGSPQGAAVRRIKALAKHRREREVRVLAALGDSERTLAELLPLAYDDTKPELWPLAERSLLAHLMLLEKGGRAVRLGERWRRG</sequence>
<dbReference type="CDD" id="cd18870">
    <property type="entry name" value="NUDIX_AcylCoAdiphos_Nudt19"/>
    <property type="match status" value="1"/>
</dbReference>
<proteinExistence type="predicted"/>
<dbReference type="SMART" id="SM00849">
    <property type="entry name" value="Lactamase_B"/>
    <property type="match status" value="1"/>
</dbReference>
<dbReference type="PANTHER" id="PTHR23131">
    <property type="entry name" value="ENDORIBONUCLEASE LACTB2"/>
    <property type="match status" value="1"/>
</dbReference>
<evidence type="ECO:0000259" key="1">
    <source>
        <dbReference type="PROSITE" id="PS51462"/>
    </source>
</evidence>
<dbReference type="Proteomes" id="UP000696931">
    <property type="component" value="Unassembled WGS sequence"/>
</dbReference>
<dbReference type="CDD" id="cd16278">
    <property type="entry name" value="metallo-hydrolase-like_MBL-fold"/>
    <property type="match status" value="1"/>
</dbReference>
<accession>A0A933SEA1</accession>
<dbReference type="InterPro" id="IPR000086">
    <property type="entry name" value="NUDIX_hydrolase_dom"/>
</dbReference>
<dbReference type="SUPFAM" id="SSF55811">
    <property type="entry name" value="Nudix"/>
    <property type="match status" value="1"/>
</dbReference>
<dbReference type="EMBL" id="JACRIW010000067">
    <property type="protein sequence ID" value="MBI5169776.1"/>
    <property type="molecule type" value="Genomic_DNA"/>
</dbReference>
<dbReference type="InterPro" id="IPR036388">
    <property type="entry name" value="WH-like_DNA-bd_sf"/>
</dbReference>
<dbReference type="Gene3D" id="1.10.10.10">
    <property type="entry name" value="Winged helix-like DNA-binding domain superfamily/Winged helix DNA-binding domain"/>
    <property type="match status" value="1"/>
</dbReference>
<comment type="caution">
    <text evidence="2">The sequence shown here is derived from an EMBL/GenBank/DDBJ whole genome shotgun (WGS) entry which is preliminary data.</text>
</comment>
<gene>
    <name evidence="2" type="ORF">HZA61_09835</name>
</gene>
<dbReference type="InterPro" id="IPR036866">
    <property type="entry name" value="RibonucZ/Hydroxyglut_hydro"/>
</dbReference>
<dbReference type="Gene3D" id="3.60.15.10">
    <property type="entry name" value="Ribonuclease Z/Hydroxyacylglutathione hydrolase-like"/>
    <property type="match status" value="1"/>
</dbReference>
<dbReference type="InterPro" id="IPR015797">
    <property type="entry name" value="NUDIX_hydrolase-like_dom_sf"/>
</dbReference>
<dbReference type="AlphaFoldDB" id="A0A933SEA1"/>
<evidence type="ECO:0000313" key="2">
    <source>
        <dbReference type="EMBL" id="MBI5169776.1"/>
    </source>
</evidence>
<organism evidence="2 3">
    <name type="scientific">Eiseniibacteriota bacterium</name>
    <dbReference type="NCBI Taxonomy" id="2212470"/>
    <lineage>
        <taxon>Bacteria</taxon>
        <taxon>Candidatus Eiseniibacteriota</taxon>
    </lineage>
</organism>
<dbReference type="SUPFAM" id="SSF56281">
    <property type="entry name" value="Metallo-hydrolase/oxidoreductase"/>
    <property type="match status" value="1"/>
</dbReference>
<reference evidence="2" key="1">
    <citation type="submission" date="2020-07" db="EMBL/GenBank/DDBJ databases">
        <title>Huge and variable diversity of episymbiotic CPR bacteria and DPANN archaea in groundwater ecosystems.</title>
        <authorList>
            <person name="He C.Y."/>
            <person name="Keren R."/>
            <person name="Whittaker M."/>
            <person name="Farag I.F."/>
            <person name="Doudna J."/>
            <person name="Cate J.H.D."/>
            <person name="Banfield J.F."/>
        </authorList>
    </citation>
    <scope>NUCLEOTIDE SEQUENCE</scope>
    <source>
        <strain evidence="2">NC_groundwater_1813_Pr3_B-0.1um_71_17</strain>
    </source>
</reference>
<dbReference type="Pfam" id="PF00753">
    <property type="entry name" value="Lactamase_B"/>
    <property type="match status" value="1"/>
</dbReference>
<dbReference type="InterPro" id="IPR041516">
    <property type="entry name" value="LACTB2_WH"/>
</dbReference>
<dbReference type="InterPro" id="IPR050662">
    <property type="entry name" value="Sec-metab_biosynth-thioest"/>
</dbReference>
<evidence type="ECO:0000313" key="3">
    <source>
        <dbReference type="Proteomes" id="UP000696931"/>
    </source>
</evidence>
<dbReference type="PANTHER" id="PTHR23131:SF0">
    <property type="entry name" value="ENDORIBONUCLEASE LACTB2"/>
    <property type="match status" value="1"/>
</dbReference>